<feature type="region of interest" description="Disordered" evidence="1">
    <location>
        <begin position="75"/>
        <end position="106"/>
    </location>
</feature>
<feature type="compositionally biased region" description="Polar residues" evidence="1">
    <location>
        <begin position="76"/>
        <end position="86"/>
    </location>
</feature>
<protein>
    <submittedName>
        <fullName evidence="2">Uncharacterized protein</fullName>
    </submittedName>
</protein>
<organism evidence="2 3">
    <name type="scientific">Hibiscus sabdariffa</name>
    <name type="common">roselle</name>
    <dbReference type="NCBI Taxonomy" id="183260"/>
    <lineage>
        <taxon>Eukaryota</taxon>
        <taxon>Viridiplantae</taxon>
        <taxon>Streptophyta</taxon>
        <taxon>Embryophyta</taxon>
        <taxon>Tracheophyta</taxon>
        <taxon>Spermatophyta</taxon>
        <taxon>Magnoliopsida</taxon>
        <taxon>eudicotyledons</taxon>
        <taxon>Gunneridae</taxon>
        <taxon>Pentapetalae</taxon>
        <taxon>rosids</taxon>
        <taxon>malvids</taxon>
        <taxon>Malvales</taxon>
        <taxon>Malvaceae</taxon>
        <taxon>Malvoideae</taxon>
        <taxon>Hibiscus</taxon>
    </lineage>
</organism>
<proteinExistence type="predicted"/>
<dbReference type="EMBL" id="JBBPBN010000030">
    <property type="protein sequence ID" value="KAK9005806.1"/>
    <property type="molecule type" value="Genomic_DNA"/>
</dbReference>
<keyword evidence="3" id="KW-1185">Reference proteome</keyword>
<evidence type="ECO:0000313" key="3">
    <source>
        <dbReference type="Proteomes" id="UP001396334"/>
    </source>
</evidence>
<gene>
    <name evidence="2" type="ORF">V6N11_043226</name>
</gene>
<dbReference type="Proteomes" id="UP001396334">
    <property type="component" value="Unassembled WGS sequence"/>
</dbReference>
<comment type="caution">
    <text evidence="2">The sequence shown here is derived from an EMBL/GenBank/DDBJ whole genome shotgun (WGS) entry which is preliminary data.</text>
</comment>
<sequence length="172" mass="18495">MVDSEFSGNPRNTISSQRLSPSGRSPDGLAPTMSVVGMRGVSREADQEVVLVDEQMELKMSPMINDVVDDGVDGGRSSSLAANTANMKVERRKHKPSMVNKTNVPEKGESSLIQGSWFQALAGCEDNQQLNTENNLQSIVVVVPQISTVTAAFNNNVAAESNKQQSTVVVFV</sequence>
<feature type="region of interest" description="Disordered" evidence="1">
    <location>
        <begin position="1"/>
        <end position="33"/>
    </location>
</feature>
<evidence type="ECO:0000256" key="1">
    <source>
        <dbReference type="SAM" id="MobiDB-lite"/>
    </source>
</evidence>
<name>A0ABR2QYN4_9ROSI</name>
<reference evidence="2 3" key="1">
    <citation type="journal article" date="2024" name="G3 (Bethesda)">
        <title>Genome assembly of Hibiscus sabdariffa L. provides insights into metabolisms of medicinal natural products.</title>
        <authorList>
            <person name="Kim T."/>
        </authorList>
    </citation>
    <scope>NUCLEOTIDE SEQUENCE [LARGE SCALE GENOMIC DNA]</scope>
    <source>
        <strain evidence="2">TK-2024</strain>
        <tissue evidence="2">Old leaves</tissue>
    </source>
</reference>
<feature type="compositionally biased region" description="Polar residues" evidence="1">
    <location>
        <begin position="1"/>
        <end position="23"/>
    </location>
</feature>
<evidence type="ECO:0000313" key="2">
    <source>
        <dbReference type="EMBL" id="KAK9005806.1"/>
    </source>
</evidence>
<accession>A0ABR2QYN4</accession>